<keyword evidence="1" id="KW-0472">Membrane</keyword>
<dbReference type="InterPro" id="IPR012429">
    <property type="entry name" value="HGSNAT_cat"/>
</dbReference>
<feature type="transmembrane region" description="Helical" evidence="1">
    <location>
        <begin position="26"/>
        <end position="52"/>
    </location>
</feature>
<dbReference type="Pfam" id="PF07786">
    <property type="entry name" value="HGSNAT_cat"/>
    <property type="match status" value="1"/>
</dbReference>
<name>X1CHZ4_9ZZZZ</name>
<organism evidence="3">
    <name type="scientific">marine sediment metagenome</name>
    <dbReference type="NCBI Taxonomy" id="412755"/>
    <lineage>
        <taxon>unclassified sequences</taxon>
        <taxon>metagenomes</taxon>
        <taxon>ecological metagenomes</taxon>
    </lineage>
</organism>
<sequence length="131" mass="15028">MGMVYIMVGHMIDWWTIPSEDWLFNVYVSLFSALGAAGFVFISGVGTMISYRNRVEKIRTTANYSTKTMRKEYLIRGFLILGLGLLYNGIVAIQFFDPSVIWKWFIILTVGASLLLAWPLLKTSKLFRIFV</sequence>
<keyword evidence="1" id="KW-1133">Transmembrane helix</keyword>
<proteinExistence type="predicted"/>
<feature type="transmembrane region" description="Helical" evidence="1">
    <location>
        <begin position="73"/>
        <end position="95"/>
    </location>
</feature>
<protein>
    <recommendedName>
        <fullName evidence="2">Heparan-alpha-glucosaminide N-acetyltransferase catalytic domain-containing protein</fullName>
    </recommendedName>
</protein>
<gene>
    <name evidence="3" type="ORF">S01H4_55665</name>
</gene>
<evidence type="ECO:0000256" key="1">
    <source>
        <dbReference type="SAM" id="Phobius"/>
    </source>
</evidence>
<comment type="caution">
    <text evidence="3">The sequence shown here is derived from an EMBL/GenBank/DDBJ whole genome shotgun (WGS) entry which is preliminary data.</text>
</comment>
<dbReference type="AlphaFoldDB" id="X1CHZ4"/>
<accession>X1CHZ4</accession>
<reference evidence="3" key="1">
    <citation type="journal article" date="2014" name="Front. Microbiol.">
        <title>High frequency of phylogenetically diverse reductive dehalogenase-homologous genes in deep subseafloor sedimentary metagenomes.</title>
        <authorList>
            <person name="Kawai M."/>
            <person name="Futagami T."/>
            <person name="Toyoda A."/>
            <person name="Takaki Y."/>
            <person name="Nishi S."/>
            <person name="Hori S."/>
            <person name="Arai W."/>
            <person name="Tsubouchi T."/>
            <person name="Morono Y."/>
            <person name="Uchiyama I."/>
            <person name="Ito T."/>
            <person name="Fujiyama A."/>
            <person name="Inagaki F."/>
            <person name="Takami H."/>
        </authorList>
    </citation>
    <scope>NUCLEOTIDE SEQUENCE</scope>
    <source>
        <strain evidence="3">Expedition CK06-06</strain>
    </source>
</reference>
<evidence type="ECO:0000313" key="3">
    <source>
        <dbReference type="EMBL" id="GAH07931.1"/>
    </source>
</evidence>
<feature type="transmembrane region" description="Helical" evidence="1">
    <location>
        <begin position="101"/>
        <end position="121"/>
    </location>
</feature>
<feature type="domain" description="Heparan-alpha-glucosaminide N-acetyltransferase catalytic" evidence="2">
    <location>
        <begin position="3"/>
        <end position="128"/>
    </location>
</feature>
<evidence type="ECO:0000259" key="2">
    <source>
        <dbReference type="Pfam" id="PF07786"/>
    </source>
</evidence>
<feature type="non-terminal residue" evidence="3">
    <location>
        <position position="131"/>
    </location>
</feature>
<dbReference type="EMBL" id="BART01032157">
    <property type="protein sequence ID" value="GAH07931.1"/>
    <property type="molecule type" value="Genomic_DNA"/>
</dbReference>
<keyword evidence="1" id="KW-0812">Transmembrane</keyword>